<accession>A0A6C0ICN2</accession>
<protein>
    <submittedName>
        <fullName evidence="1">Uncharacterized protein</fullName>
    </submittedName>
</protein>
<dbReference type="AlphaFoldDB" id="A0A6C0ICN2"/>
<name>A0A6C0ICN2_9ZZZZ</name>
<proteinExistence type="predicted"/>
<reference evidence="1" key="1">
    <citation type="journal article" date="2020" name="Nature">
        <title>Giant virus diversity and host interactions through global metagenomics.</title>
        <authorList>
            <person name="Schulz F."/>
            <person name="Roux S."/>
            <person name="Paez-Espino D."/>
            <person name="Jungbluth S."/>
            <person name="Walsh D.A."/>
            <person name="Denef V.J."/>
            <person name="McMahon K.D."/>
            <person name="Konstantinidis K.T."/>
            <person name="Eloe-Fadrosh E.A."/>
            <person name="Kyrpides N.C."/>
            <person name="Woyke T."/>
        </authorList>
    </citation>
    <scope>NUCLEOTIDE SEQUENCE</scope>
    <source>
        <strain evidence="1">GVMAG-M-3300023184-68</strain>
    </source>
</reference>
<dbReference type="EMBL" id="MN740153">
    <property type="protein sequence ID" value="QHT90175.1"/>
    <property type="molecule type" value="Genomic_DNA"/>
</dbReference>
<sequence length="94" mass="11009">MEVFVLILFVTCDDHYGHYTYVEDLKGVYGTFEEAKMEADKMVVENANTGWPYNGDKYHDFLRIIKMTLGDKKKEIVFDSSTFELDAPIYNEKH</sequence>
<organism evidence="1">
    <name type="scientific">viral metagenome</name>
    <dbReference type="NCBI Taxonomy" id="1070528"/>
    <lineage>
        <taxon>unclassified sequences</taxon>
        <taxon>metagenomes</taxon>
        <taxon>organismal metagenomes</taxon>
    </lineage>
</organism>
<evidence type="ECO:0000313" key="1">
    <source>
        <dbReference type="EMBL" id="QHT90175.1"/>
    </source>
</evidence>